<accession>A0A8J5RL53</accession>
<keyword evidence="2" id="KW-1185">Reference proteome</keyword>
<reference evidence="1" key="1">
    <citation type="journal article" date="2021" name="bioRxiv">
        <title>Whole Genome Assembly and Annotation of Northern Wild Rice, Zizania palustris L., Supports a Whole Genome Duplication in the Zizania Genus.</title>
        <authorList>
            <person name="Haas M."/>
            <person name="Kono T."/>
            <person name="Macchietto M."/>
            <person name="Millas R."/>
            <person name="McGilp L."/>
            <person name="Shao M."/>
            <person name="Duquette J."/>
            <person name="Hirsch C.N."/>
            <person name="Kimball J."/>
        </authorList>
    </citation>
    <scope>NUCLEOTIDE SEQUENCE</scope>
    <source>
        <tissue evidence="1">Fresh leaf tissue</tissue>
    </source>
</reference>
<comment type="caution">
    <text evidence="1">The sequence shown here is derived from an EMBL/GenBank/DDBJ whole genome shotgun (WGS) entry which is preliminary data.</text>
</comment>
<dbReference type="AlphaFoldDB" id="A0A8J5RL53"/>
<reference evidence="1" key="2">
    <citation type="submission" date="2021-02" db="EMBL/GenBank/DDBJ databases">
        <authorList>
            <person name="Kimball J.A."/>
            <person name="Haas M.W."/>
            <person name="Macchietto M."/>
            <person name="Kono T."/>
            <person name="Duquette J."/>
            <person name="Shao M."/>
        </authorList>
    </citation>
    <scope>NUCLEOTIDE SEQUENCE</scope>
    <source>
        <tissue evidence="1">Fresh leaf tissue</tissue>
    </source>
</reference>
<dbReference type="EMBL" id="JAAALK010000289">
    <property type="protein sequence ID" value="KAG8051238.1"/>
    <property type="molecule type" value="Genomic_DNA"/>
</dbReference>
<protein>
    <submittedName>
        <fullName evidence="1">Uncharacterized protein</fullName>
    </submittedName>
</protein>
<dbReference type="Proteomes" id="UP000729402">
    <property type="component" value="Unassembled WGS sequence"/>
</dbReference>
<organism evidence="1 2">
    <name type="scientific">Zizania palustris</name>
    <name type="common">Northern wild rice</name>
    <dbReference type="NCBI Taxonomy" id="103762"/>
    <lineage>
        <taxon>Eukaryota</taxon>
        <taxon>Viridiplantae</taxon>
        <taxon>Streptophyta</taxon>
        <taxon>Embryophyta</taxon>
        <taxon>Tracheophyta</taxon>
        <taxon>Spermatophyta</taxon>
        <taxon>Magnoliopsida</taxon>
        <taxon>Liliopsida</taxon>
        <taxon>Poales</taxon>
        <taxon>Poaceae</taxon>
        <taxon>BOP clade</taxon>
        <taxon>Oryzoideae</taxon>
        <taxon>Oryzeae</taxon>
        <taxon>Zizaniinae</taxon>
        <taxon>Zizania</taxon>
    </lineage>
</organism>
<gene>
    <name evidence="1" type="ORF">GUJ93_ZPchr0009g2067</name>
</gene>
<name>A0A8J5RL53_ZIZPA</name>
<proteinExistence type="predicted"/>
<evidence type="ECO:0000313" key="1">
    <source>
        <dbReference type="EMBL" id="KAG8051238.1"/>
    </source>
</evidence>
<evidence type="ECO:0000313" key="2">
    <source>
        <dbReference type="Proteomes" id="UP000729402"/>
    </source>
</evidence>
<sequence>MGKNVSNAKTFLEKRYEGQISVNNIEIGIIRSHREFNAGRYIYNKLAKQFCGKCPLKVPYLSGWNSISGKALRQD</sequence>